<dbReference type="PANTHER" id="PTHR16305:SF28">
    <property type="entry name" value="GUANYLATE CYCLASE DOMAIN-CONTAINING PROTEIN"/>
    <property type="match status" value="1"/>
</dbReference>
<dbReference type="PROSITE" id="PS50125">
    <property type="entry name" value="GUANYLATE_CYCLASE_2"/>
    <property type="match status" value="1"/>
</dbReference>
<dbReference type="SMART" id="SM00044">
    <property type="entry name" value="CYCc"/>
    <property type="match status" value="1"/>
</dbReference>
<dbReference type="RefSeq" id="WP_302912747.1">
    <property type="nucleotide sequence ID" value="NZ_JAUMSQ010000008.1"/>
</dbReference>
<protein>
    <submittedName>
        <fullName evidence="4">Adenylate/guanylate cyclase domain-containing protein</fullName>
    </submittedName>
</protein>
<dbReference type="InterPro" id="IPR041664">
    <property type="entry name" value="AAA_16"/>
</dbReference>
<evidence type="ECO:0000313" key="4">
    <source>
        <dbReference type="EMBL" id="MDO3634621.1"/>
    </source>
</evidence>
<proteinExistence type="predicted"/>
<dbReference type="Pfam" id="PF13191">
    <property type="entry name" value="AAA_16"/>
    <property type="match status" value="1"/>
</dbReference>
<dbReference type="EMBL" id="JAUMSQ010000008">
    <property type="protein sequence ID" value="MDO3634621.1"/>
    <property type="molecule type" value="Genomic_DNA"/>
</dbReference>
<dbReference type="SUPFAM" id="SSF55073">
    <property type="entry name" value="Nucleotide cyclase"/>
    <property type="match status" value="1"/>
</dbReference>
<gene>
    <name evidence="4" type="ORF">Q2100_02535</name>
</gene>
<dbReference type="Proteomes" id="UP001168823">
    <property type="component" value="Unassembled WGS sequence"/>
</dbReference>
<evidence type="ECO:0000313" key="5">
    <source>
        <dbReference type="Proteomes" id="UP001168823"/>
    </source>
</evidence>
<dbReference type="Pfam" id="PF13240">
    <property type="entry name" value="Zn_Ribbon_1"/>
    <property type="match status" value="1"/>
</dbReference>
<dbReference type="CDD" id="cd07302">
    <property type="entry name" value="CHD"/>
    <property type="match status" value="1"/>
</dbReference>
<dbReference type="InterPro" id="IPR026870">
    <property type="entry name" value="Zinc_ribbon_dom"/>
</dbReference>
<dbReference type="SMART" id="SM00382">
    <property type="entry name" value="AAA"/>
    <property type="match status" value="1"/>
</dbReference>
<reference evidence="4" key="1">
    <citation type="submission" date="2023-07" db="EMBL/GenBank/DDBJ databases">
        <title>Mycolicibacterium sp. nov., a novel bacterial species.</title>
        <authorList>
            <person name="Cao Y."/>
        </authorList>
    </citation>
    <scope>NUCLEOTIDE SEQUENCE</scope>
    <source>
        <strain evidence="4">KC 300</strain>
    </source>
</reference>
<evidence type="ECO:0000259" key="3">
    <source>
        <dbReference type="PROSITE" id="PS50125"/>
    </source>
</evidence>
<dbReference type="InterPro" id="IPR003593">
    <property type="entry name" value="AAA+_ATPase"/>
</dbReference>
<dbReference type="Gene3D" id="3.40.50.300">
    <property type="entry name" value="P-loop containing nucleotide triphosphate hydrolases"/>
    <property type="match status" value="1"/>
</dbReference>
<feature type="domain" description="Guanylate cyclase" evidence="3">
    <location>
        <begin position="40"/>
        <end position="171"/>
    </location>
</feature>
<dbReference type="InterPro" id="IPR001054">
    <property type="entry name" value="A/G_cyclase"/>
</dbReference>
<dbReference type="Pfam" id="PF00211">
    <property type="entry name" value="Guanylate_cyc"/>
    <property type="match status" value="1"/>
</dbReference>
<name>A0ABT8UA11_9MYCO</name>
<dbReference type="PANTHER" id="PTHR16305">
    <property type="entry name" value="TESTICULAR SOLUBLE ADENYLYL CYCLASE"/>
    <property type="match status" value="1"/>
</dbReference>
<accession>A0ABT8UA11</accession>
<dbReference type="Gene3D" id="3.30.70.1230">
    <property type="entry name" value="Nucleotide cyclase"/>
    <property type="match status" value="1"/>
</dbReference>
<sequence length="1062" mass="115834">MTATACHRCGTELRASARFCDACGSAVARTPDVAEYKHVTVLFLDLVRSMQMADQLGAERLREVLTQLVDRAGHVVQRYGGTVDKFTGDGLMALFGAPIAMEDHALRACLAAQDIQRAASRLSEETEQRDDVRLQIRVGLNSGQVIAGRFGSDLLTYTAVGRHVGMAQRMEAAAPPGGVMISESTARLVEHAAVLGPPELVHVKNVDEPVPARRLDRIDPDRRPTTRVESKFVGRHWEVGAMDGLLDRAVQGQGSVACVVGPPGIGKSRLVREAAASAAERGVDVFWGFCDSHAGDVPFHLVTRLLRSAFALTELDDQAARLQLRARAPDADEQDLLLFDDLLGIADPAVELPKIDPGARRRRLTALVNASQLKRSRPAVYVIEDVHWIDDVSDSMLADFLAVVPRTPTLVLVTYRPEYRGRITSIAGAQIISLLPLHDSEISVLITDLLGVDPSVQGLQRAIVSRSSGNPFFAQEIVRDFIERDVLHGQRGAYRSVEDAAEVSVPATLQTTIAARIDRLDPAAKQTLSAAAVIGLRFSTLLLADLIAEPEVADLLSAELLEQVQFTQPEEYVFHHPLIRAVAYESQLKSGRADLHRRLAAAIERRWPESLDKNAAVVAEHLEAAGDLHAAYGWHMRAGWWSLNRDILAARLSWESACAAADALPADDPARTSMQIAPRTLLCLTAWRVHVSIFGVPFDELRQLCEKDDDKASLAMGMAGLVMEHANRAQLRDASALVAEYMAVIDSIGDPNLTVGLSFAAIQTKAETDELSDLIRWADTVIDLAEGDPTRGNIVIGSPLATAMAARGFARWGQGDPQWRDDFDHALEIAREADALSHSIVIGYNYLATIVAGVLLPTDKVLHDIDEALQIVQRTGDDFGLAMVKCSLGFALVNRDDAIERQRGFEVLGDVRQMCVEGSYTLTELPVIDVFRAREWARAGDVDGALTVMRAAFDDVFRTGVVGWCNPTTRILVETLVSRGTEADLREAEIAVDRLEAGPRHAGLAMRHTVVLRCRALIARARGDDARYVDLLDGYRTAAADHRYQGHAAWAAAMPSVSVTNR</sequence>
<comment type="caution">
    <text evidence="4">The sequence shown here is derived from an EMBL/GenBank/DDBJ whole genome shotgun (WGS) entry which is preliminary data.</text>
</comment>
<organism evidence="4 5">
    <name type="scientific">Mycolicibacterium arseniciresistens</name>
    <dbReference type="NCBI Taxonomy" id="3062257"/>
    <lineage>
        <taxon>Bacteria</taxon>
        <taxon>Bacillati</taxon>
        <taxon>Actinomycetota</taxon>
        <taxon>Actinomycetes</taxon>
        <taxon>Mycobacteriales</taxon>
        <taxon>Mycobacteriaceae</taxon>
        <taxon>Mycolicibacterium</taxon>
    </lineage>
</organism>
<dbReference type="InterPro" id="IPR027417">
    <property type="entry name" value="P-loop_NTPase"/>
</dbReference>
<evidence type="ECO:0000256" key="1">
    <source>
        <dbReference type="ARBA" id="ARBA00022741"/>
    </source>
</evidence>
<dbReference type="InterPro" id="IPR029787">
    <property type="entry name" value="Nucleotide_cyclase"/>
</dbReference>
<keyword evidence="2" id="KW-0067">ATP-binding</keyword>
<evidence type="ECO:0000256" key="2">
    <source>
        <dbReference type="ARBA" id="ARBA00022840"/>
    </source>
</evidence>
<dbReference type="SUPFAM" id="SSF52540">
    <property type="entry name" value="P-loop containing nucleoside triphosphate hydrolases"/>
    <property type="match status" value="1"/>
</dbReference>
<keyword evidence="5" id="KW-1185">Reference proteome</keyword>
<keyword evidence="1" id="KW-0547">Nucleotide-binding</keyword>